<dbReference type="Gene3D" id="3.40.50.620">
    <property type="entry name" value="HUPs"/>
    <property type="match status" value="2"/>
</dbReference>
<evidence type="ECO:0000256" key="1">
    <source>
        <dbReference type="ARBA" id="ARBA00008791"/>
    </source>
</evidence>
<dbReference type="InterPro" id="IPR006016">
    <property type="entry name" value="UspA"/>
</dbReference>
<dbReference type="CDD" id="cd00293">
    <property type="entry name" value="USP-like"/>
    <property type="match status" value="2"/>
</dbReference>
<evidence type="ECO:0000259" key="2">
    <source>
        <dbReference type="Pfam" id="PF00582"/>
    </source>
</evidence>
<sequence length="273" mass="29819">MKTIAVATDLTPNANRATHFAMQLAHAQQASLVLINAFHFWPSNPAEIGGDFPLSAKAMYADSQKHLTELARTLQAQFGTDVPIRCITREGYAIPSIRAVAEAEKADLLVMSTVGSAPQSAQLMGSVATEMIAETTVPLLLVPPHAAYGTIGNVVLGIDLNTPPDAITLDSTLHFARLFGCVINVLCVNDKPDDPLIRERAEHIRRLIGSVPHTLTIVTGDEVYDTLLTFAHTNKADLIMMLPQHHNWFWRLFTEGNTERTARLTDIPLLAIV</sequence>
<evidence type="ECO:0000313" key="4">
    <source>
        <dbReference type="Proteomes" id="UP000664034"/>
    </source>
</evidence>
<comment type="similarity">
    <text evidence="1">Belongs to the universal stress protein A family.</text>
</comment>
<gene>
    <name evidence="3" type="ORF">J2I47_02665</name>
</gene>
<dbReference type="AlphaFoldDB" id="A0A939GAG4"/>
<proteinExistence type="inferred from homology"/>
<dbReference type="InterPro" id="IPR014729">
    <property type="entry name" value="Rossmann-like_a/b/a_fold"/>
</dbReference>
<dbReference type="PANTHER" id="PTHR46268">
    <property type="entry name" value="STRESS RESPONSE PROTEIN NHAX"/>
    <property type="match status" value="1"/>
</dbReference>
<organism evidence="3 4">
    <name type="scientific">Fibrella rubiginis</name>
    <dbReference type="NCBI Taxonomy" id="2817060"/>
    <lineage>
        <taxon>Bacteria</taxon>
        <taxon>Pseudomonadati</taxon>
        <taxon>Bacteroidota</taxon>
        <taxon>Cytophagia</taxon>
        <taxon>Cytophagales</taxon>
        <taxon>Spirosomataceae</taxon>
        <taxon>Fibrella</taxon>
    </lineage>
</organism>
<dbReference type="Pfam" id="PF00582">
    <property type="entry name" value="Usp"/>
    <property type="match status" value="1"/>
</dbReference>
<keyword evidence="4" id="KW-1185">Reference proteome</keyword>
<evidence type="ECO:0000313" key="3">
    <source>
        <dbReference type="EMBL" id="MBO0935442.1"/>
    </source>
</evidence>
<dbReference type="EMBL" id="JAFMYV010000001">
    <property type="protein sequence ID" value="MBO0935442.1"/>
    <property type="molecule type" value="Genomic_DNA"/>
</dbReference>
<name>A0A939GAG4_9BACT</name>
<accession>A0A939GAG4</accession>
<dbReference type="InterPro" id="IPR006015">
    <property type="entry name" value="Universal_stress_UspA"/>
</dbReference>
<dbReference type="PANTHER" id="PTHR46268:SF6">
    <property type="entry name" value="UNIVERSAL STRESS PROTEIN UP12"/>
    <property type="match status" value="1"/>
</dbReference>
<reference evidence="3" key="1">
    <citation type="submission" date="2021-03" db="EMBL/GenBank/DDBJ databases">
        <title>Fibrella sp. HMF5335 genome sequencing and assembly.</title>
        <authorList>
            <person name="Kang H."/>
            <person name="Kim H."/>
            <person name="Bae S."/>
            <person name="Joh K."/>
        </authorList>
    </citation>
    <scope>NUCLEOTIDE SEQUENCE</scope>
    <source>
        <strain evidence="3">HMF5335</strain>
    </source>
</reference>
<dbReference type="PRINTS" id="PR01438">
    <property type="entry name" value="UNVRSLSTRESS"/>
</dbReference>
<dbReference type="SUPFAM" id="SSF52402">
    <property type="entry name" value="Adenine nucleotide alpha hydrolases-like"/>
    <property type="match status" value="2"/>
</dbReference>
<feature type="domain" description="UspA" evidence="2">
    <location>
        <begin position="1"/>
        <end position="143"/>
    </location>
</feature>
<comment type="caution">
    <text evidence="3">The sequence shown here is derived from an EMBL/GenBank/DDBJ whole genome shotgun (WGS) entry which is preliminary data.</text>
</comment>
<dbReference type="Proteomes" id="UP000664034">
    <property type="component" value="Unassembled WGS sequence"/>
</dbReference>
<protein>
    <submittedName>
        <fullName evidence="3">Universal stress protein</fullName>
    </submittedName>
</protein>
<dbReference type="RefSeq" id="WP_207362995.1">
    <property type="nucleotide sequence ID" value="NZ_JAFMYV010000001.1"/>
</dbReference>